<evidence type="ECO:0000259" key="2">
    <source>
        <dbReference type="Pfam" id="PF20153"/>
    </source>
</evidence>
<dbReference type="AlphaFoldDB" id="A0AAD4Q9Y8"/>
<comment type="caution">
    <text evidence="3">The sequence shown here is derived from an EMBL/GenBank/DDBJ whole genome shotgun (WGS) entry which is preliminary data.</text>
</comment>
<dbReference type="InterPro" id="IPR045338">
    <property type="entry name" value="DUF6535"/>
</dbReference>
<accession>A0AAD4Q9Y8</accession>
<gene>
    <name evidence="3" type="ORF">EDB92DRAFT_1950948</name>
</gene>
<protein>
    <recommendedName>
        <fullName evidence="2">DUF6535 domain-containing protein</fullName>
    </recommendedName>
</protein>
<name>A0AAD4Q9Y8_9AGAM</name>
<keyword evidence="4" id="KW-1185">Reference proteome</keyword>
<sequence>MSPDIEQISFPPSRPMSNEAAVTGTSQYLPLLTQDLNPSSRAMSDFADGSDAWLRIEDANGIMLLVLKQVLKTSQPSTFPSFTNFQAASSNGSSTPAPAPPNPASAPTGAHMLWFASSVLSLATAVFATLIQEWINTGTKSDGGSLRVEYGQITSAILAFIDHSFSSDLVSDTTRRQRINISLKAIQVDSYLLQRTFYHALGFIDSAIFTYIDFILLADQHANDDDPDVRFLARCIVAVAINRLGDSHHTDERWAGIIQRGLNWLEDNLAEYSEQCDSTQLRNLIQLARNLNTAHPDCNDPSARTIFDHTLCAVRRLEVENAALGLRHEFCGLWNQLVASMNDQRRHTVGTESRSFAFSAFTDDLDPALQKTSFYLRCTVSSHCPSTPMDPNVPSAYGPDA</sequence>
<feature type="domain" description="DUF6535" evidence="2">
    <location>
        <begin position="81"/>
        <end position="145"/>
    </location>
</feature>
<evidence type="ECO:0000313" key="4">
    <source>
        <dbReference type="Proteomes" id="UP001201163"/>
    </source>
</evidence>
<feature type="region of interest" description="Disordered" evidence="1">
    <location>
        <begin position="82"/>
        <end position="105"/>
    </location>
</feature>
<dbReference type="Proteomes" id="UP001201163">
    <property type="component" value="Unassembled WGS sequence"/>
</dbReference>
<proteinExistence type="predicted"/>
<dbReference type="EMBL" id="JAKELL010000078">
    <property type="protein sequence ID" value="KAH8984236.1"/>
    <property type="molecule type" value="Genomic_DNA"/>
</dbReference>
<feature type="compositionally biased region" description="Low complexity" evidence="1">
    <location>
        <begin position="87"/>
        <end position="96"/>
    </location>
</feature>
<dbReference type="Pfam" id="PF20153">
    <property type="entry name" value="DUF6535"/>
    <property type="match status" value="1"/>
</dbReference>
<feature type="region of interest" description="Disordered" evidence="1">
    <location>
        <begin position="1"/>
        <end position="20"/>
    </location>
</feature>
<reference evidence="3" key="1">
    <citation type="submission" date="2022-01" db="EMBL/GenBank/DDBJ databases">
        <title>Comparative genomics reveals a dynamic genome evolution in the ectomycorrhizal milk-cap (Lactarius) mushrooms.</title>
        <authorList>
            <consortium name="DOE Joint Genome Institute"/>
            <person name="Lebreton A."/>
            <person name="Tang N."/>
            <person name="Kuo A."/>
            <person name="LaButti K."/>
            <person name="Drula E."/>
            <person name="Barry K."/>
            <person name="Clum A."/>
            <person name="Lipzen A."/>
            <person name="Mousain D."/>
            <person name="Ng V."/>
            <person name="Wang R."/>
            <person name="Wang X."/>
            <person name="Dai Y."/>
            <person name="Henrissat B."/>
            <person name="Grigoriev I.V."/>
            <person name="Guerin-Laguette A."/>
            <person name="Yu F."/>
            <person name="Martin F.M."/>
        </authorList>
    </citation>
    <scope>NUCLEOTIDE SEQUENCE</scope>
    <source>
        <strain evidence="3">QP</strain>
    </source>
</reference>
<evidence type="ECO:0000313" key="3">
    <source>
        <dbReference type="EMBL" id="KAH8984236.1"/>
    </source>
</evidence>
<evidence type="ECO:0000256" key="1">
    <source>
        <dbReference type="SAM" id="MobiDB-lite"/>
    </source>
</evidence>
<organism evidence="3 4">
    <name type="scientific">Lactarius akahatsu</name>
    <dbReference type="NCBI Taxonomy" id="416441"/>
    <lineage>
        <taxon>Eukaryota</taxon>
        <taxon>Fungi</taxon>
        <taxon>Dikarya</taxon>
        <taxon>Basidiomycota</taxon>
        <taxon>Agaricomycotina</taxon>
        <taxon>Agaricomycetes</taxon>
        <taxon>Russulales</taxon>
        <taxon>Russulaceae</taxon>
        <taxon>Lactarius</taxon>
    </lineage>
</organism>